<keyword evidence="13" id="KW-1185">Reference proteome</keyword>
<comment type="subcellular location">
    <subcellularLocation>
        <location evidence="1">Membrane</location>
        <topology evidence="1">Multi-pass membrane protein</topology>
    </subcellularLocation>
</comment>
<evidence type="ECO:0000256" key="8">
    <source>
        <dbReference type="PROSITE-ProRule" id="PRU00205"/>
    </source>
</evidence>
<feature type="compositionally biased region" description="Acidic residues" evidence="9">
    <location>
        <begin position="355"/>
        <end position="375"/>
    </location>
</feature>
<organism evidence="12 13">
    <name type="scientific">Albula goreensis</name>
    <dbReference type="NCBI Taxonomy" id="1534307"/>
    <lineage>
        <taxon>Eukaryota</taxon>
        <taxon>Metazoa</taxon>
        <taxon>Chordata</taxon>
        <taxon>Craniata</taxon>
        <taxon>Vertebrata</taxon>
        <taxon>Euteleostomi</taxon>
        <taxon>Actinopterygii</taxon>
        <taxon>Neopterygii</taxon>
        <taxon>Teleostei</taxon>
        <taxon>Albuliformes</taxon>
        <taxon>Albulidae</taxon>
        <taxon>Albula</taxon>
    </lineage>
</organism>
<evidence type="ECO:0000256" key="9">
    <source>
        <dbReference type="SAM" id="MobiDB-lite"/>
    </source>
</evidence>
<dbReference type="OrthoDB" id="537032at2759"/>
<feature type="transmembrane region" description="Helical" evidence="10">
    <location>
        <begin position="77"/>
        <end position="94"/>
    </location>
</feature>
<evidence type="ECO:0000256" key="1">
    <source>
        <dbReference type="ARBA" id="ARBA00004141"/>
    </source>
</evidence>
<dbReference type="InterPro" id="IPR016439">
    <property type="entry name" value="Lag1/Lac1-like"/>
</dbReference>
<dbReference type="PANTHER" id="PTHR12560:SF6">
    <property type="entry name" value="CERAMIDE SYNTHASE 4"/>
    <property type="match status" value="1"/>
</dbReference>
<dbReference type="GO" id="GO:0046513">
    <property type="term" value="P:ceramide biosynthetic process"/>
    <property type="evidence" value="ECO:0007669"/>
    <property type="project" value="InterPro"/>
</dbReference>
<feature type="transmembrane region" description="Helical" evidence="10">
    <location>
        <begin position="195"/>
        <end position="213"/>
    </location>
</feature>
<keyword evidence="6 8" id="KW-0472">Membrane</keyword>
<evidence type="ECO:0000313" key="12">
    <source>
        <dbReference type="EMBL" id="KAI1882844.1"/>
    </source>
</evidence>
<evidence type="ECO:0000256" key="7">
    <source>
        <dbReference type="ARBA" id="ARBA00049036"/>
    </source>
</evidence>
<evidence type="ECO:0000256" key="3">
    <source>
        <dbReference type="ARBA" id="ARBA00004991"/>
    </source>
</evidence>
<sequence>MHEQRFWIPFRKPDILLIKRLITPQSFWVGGNRRMDQTMVGMLDQWLWRAEYWLPPGITWDDMQGKEGAHYPLPRDLLLTFPLALVFIALRYVFERLVALPLGRWMGVRDRTRVLPRPSPHLELFYTQHSRQPSQSEIISLTKQCDLTQRQLEVHLLPVAFTAGLAVLIDAPWFWDQRECWNHYPKQPISQAHYWYYLLELGFYWSLLLCVSVDIKRKDFKEQIIHHVATISLLGFSYCANYVRIGTLVMLVHDSSDFLLESAKMFNYAGWRICDALFVVFATAFLVTRLMMFPTKIIYTTLILSMEVFEPFFGYYFFNALLLVLQALHIFWAWLILRMVFKFIFQGTVEKDERSDEDSEEEEESDKEEDGEEEKECCWGKRKDILNTKLTALTNNCVLNNLTNQRSSTGRIPKSR</sequence>
<dbReference type="Pfam" id="PF03798">
    <property type="entry name" value="TRAM_LAG1_CLN8"/>
    <property type="match status" value="1"/>
</dbReference>
<evidence type="ECO:0000256" key="2">
    <source>
        <dbReference type="ARBA" id="ARBA00004760"/>
    </source>
</evidence>
<evidence type="ECO:0000313" key="13">
    <source>
        <dbReference type="Proteomes" id="UP000829720"/>
    </source>
</evidence>
<feature type="domain" description="TLC" evidence="11">
    <location>
        <begin position="142"/>
        <end position="345"/>
    </location>
</feature>
<keyword evidence="5 10" id="KW-1133">Transmembrane helix</keyword>
<dbReference type="EMBL" id="JAERUA010000024">
    <property type="protein sequence ID" value="KAI1882844.1"/>
    <property type="molecule type" value="Genomic_DNA"/>
</dbReference>
<dbReference type="GO" id="GO:0050291">
    <property type="term" value="F:sphingosine N-acyltransferase activity"/>
    <property type="evidence" value="ECO:0007669"/>
    <property type="project" value="InterPro"/>
</dbReference>
<accession>A0A8T3CIE3</accession>
<dbReference type="AlphaFoldDB" id="A0A8T3CIE3"/>
<gene>
    <name evidence="12" type="ORF">AGOR_G00239090</name>
</gene>
<evidence type="ECO:0000256" key="4">
    <source>
        <dbReference type="ARBA" id="ARBA00022692"/>
    </source>
</evidence>
<comment type="pathway">
    <text evidence="2">Lipid metabolism; sphingolipid metabolism.</text>
</comment>
<feature type="region of interest" description="Disordered" evidence="9">
    <location>
        <begin position="354"/>
        <end position="376"/>
    </location>
</feature>
<proteinExistence type="predicted"/>
<feature type="transmembrane region" description="Helical" evidence="10">
    <location>
        <begin position="265"/>
        <end position="287"/>
    </location>
</feature>
<dbReference type="PANTHER" id="PTHR12560">
    <property type="entry name" value="LONGEVITY ASSURANCE FACTOR 1 LAG1"/>
    <property type="match status" value="1"/>
</dbReference>
<comment type="pathway">
    <text evidence="3">Sphingolipid metabolism.</text>
</comment>
<feature type="transmembrane region" description="Helical" evidence="10">
    <location>
        <begin position="225"/>
        <end position="245"/>
    </location>
</feature>
<feature type="transmembrane region" description="Helical" evidence="10">
    <location>
        <begin position="156"/>
        <end position="175"/>
    </location>
</feature>
<reference evidence="12" key="1">
    <citation type="submission" date="2021-01" db="EMBL/GenBank/DDBJ databases">
        <authorList>
            <person name="Zahm M."/>
            <person name="Roques C."/>
            <person name="Cabau C."/>
            <person name="Klopp C."/>
            <person name="Donnadieu C."/>
            <person name="Jouanno E."/>
            <person name="Lampietro C."/>
            <person name="Louis A."/>
            <person name="Herpin A."/>
            <person name="Echchiki A."/>
            <person name="Berthelot C."/>
            <person name="Parey E."/>
            <person name="Roest-Crollius H."/>
            <person name="Braasch I."/>
            <person name="Postlethwait J."/>
            <person name="Bobe J."/>
            <person name="Montfort J."/>
            <person name="Bouchez O."/>
            <person name="Begum T."/>
            <person name="Mejri S."/>
            <person name="Adams A."/>
            <person name="Chen W.-J."/>
            <person name="Guiguen Y."/>
        </authorList>
    </citation>
    <scope>NUCLEOTIDE SEQUENCE</scope>
    <source>
        <tissue evidence="12">Blood</tissue>
    </source>
</reference>
<keyword evidence="4 8" id="KW-0812">Transmembrane</keyword>
<dbReference type="GO" id="GO:0016020">
    <property type="term" value="C:membrane"/>
    <property type="evidence" value="ECO:0007669"/>
    <property type="project" value="UniProtKB-SubCell"/>
</dbReference>
<comment type="caution">
    <text evidence="12">The sequence shown here is derived from an EMBL/GenBank/DDBJ whole genome shotgun (WGS) entry which is preliminary data.</text>
</comment>
<evidence type="ECO:0000256" key="6">
    <source>
        <dbReference type="ARBA" id="ARBA00023136"/>
    </source>
</evidence>
<dbReference type="InterPro" id="IPR006634">
    <property type="entry name" value="TLC-dom"/>
</dbReference>
<dbReference type="SMART" id="SM00724">
    <property type="entry name" value="TLC"/>
    <property type="match status" value="1"/>
</dbReference>
<comment type="catalytic activity">
    <reaction evidence="7">
        <text>sphinganine + octadecanoyl-CoA = N-(octadecanoyl)-sphinganine + CoA + H(+)</text>
        <dbReference type="Rhea" id="RHEA:36547"/>
        <dbReference type="ChEBI" id="CHEBI:15378"/>
        <dbReference type="ChEBI" id="CHEBI:57287"/>
        <dbReference type="ChEBI" id="CHEBI:57394"/>
        <dbReference type="ChEBI" id="CHEBI:57817"/>
        <dbReference type="ChEBI" id="CHEBI:67033"/>
    </reaction>
    <physiologicalReaction direction="left-to-right" evidence="7">
        <dbReference type="Rhea" id="RHEA:36548"/>
    </physiologicalReaction>
</comment>
<name>A0A8T3CIE3_9TELE</name>
<dbReference type="Proteomes" id="UP000829720">
    <property type="component" value="Unassembled WGS sequence"/>
</dbReference>
<protein>
    <recommendedName>
        <fullName evidence="11">TLC domain-containing protein</fullName>
    </recommendedName>
</protein>
<dbReference type="PROSITE" id="PS50922">
    <property type="entry name" value="TLC"/>
    <property type="match status" value="1"/>
</dbReference>
<evidence type="ECO:0000256" key="10">
    <source>
        <dbReference type="SAM" id="Phobius"/>
    </source>
</evidence>
<evidence type="ECO:0000256" key="5">
    <source>
        <dbReference type="ARBA" id="ARBA00022989"/>
    </source>
</evidence>
<evidence type="ECO:0000259" key="11">
    <source>
        <dbReference type="PROSITE" id="PS50922"/>
    </source>
</evidence>
<dbReference type="Gene3D" id="1.10.10.60">
    <property type="entry name" value="Homeodomain-like"/>
    <property type="match status" value="1"/>
</dbReference>